<dbReference type="AlphaFoldDB" id="A0A3Q8I539"/>
<keyword evidence="6 11" id="KW-0500">Molybdenum</keyword>
<feature type="transmembrane region" description="Helical" evidence="10">
    <location>
        <begin position="194"/>
        <end position="216"/>
    </location>
</feature>
<evidence type="ECO:0000256" key="10">
    <source>
        <dbReference type="RuleBase" id="RU363032"/>
    </source>
</evidence>
<feature type="transmembrane region" description="Helical" evidence="10">
    <location>
        <begin position="80"/>
        <end position="105"/>
    </location>
</feature>
<evidence type="ECO:0000256" key="9">
    <source>
        <dbReference type="ARBA" id="ARBA00023136"/>
    </source>
</evidence>
<evidence type="ECO:0000256" key="1">
    <source>
        <dbReference type="ARBA" id="ARBA00002949"/>
    </source>
</evidence>
<dbReference type="Gene3D" id="1.10.3720.10">
    <property type="entry name" value="MetI-like"/>
    <property type="match status" value="1"/>
</dbReference>
<dbReference type="PROSITE" id="PS50928">
    <property type="entry name" value="ABC_TM1"/>
    <property type="match status" value="1"/>
</dbReference>
<evidence type="ECO:0000256" key="8">
    <source>
        <dbReference type="ARBA" id="ARBA00022989"/>
    </source>
</evidence>
<comment type="similarity">
    <text evidence="3 11">Belongs to the binding-protein-dependent transport system permease family. CysTW subfamily.</text>
</comment>
<sequence>MTAEELSLVVFSLSVAGLATLLILPAGVAAAYALARWEGPGKGVVETLLSLPLVLPPTAVGLVLLELLSVRGPLGRVLDAVGVEVVFTPKAVVLASAVMAFPLLVRSARSGFEEVDPRLVAVARTLGDSRARAFFRVTLPLAWRGVLTGTLLAFCRALGEFGATVLVAGNIPGRTQTLALAIFHRTQLGEDAEALQLVGVATLVSFMAIYATEVLARRRGKRGLA</sequence>
<dbReference type="EMBL" id="MH908881">
    <property type="protein sequence ID" value="AYM52674.1"/>
    <property type="molecule type" value="Genomic_DNA"/>
</dbReference>
<comment type="subcellular location">
    <subcellularLocation>
        <location evidence="2 10">Cell membrane</location>
        <topology evidence="2 10">Multi-pass membrane protein</topology>
    </subcellularLocation>
</comment>
<comment type="function">
    <text evidence="1 11">Part of the binding-protein-dependent transport system for molybdenum; probably responsible for the translocation of the substrate across the membrane.</text>
</comment>
<dbReference type="PANTHER" id="PTHR30183:SF3">
    <property type="entry name" value="MOLYBDENUM TRANSPORT SYSTEM PERMEASE PROTEIN MODB"/>
    <property type="match status" value="1"/>
</dbReference>
<keyword evidence="4 10" id="KW-0813">Transport</keyword>
<evidence type="ECO:0000313" key="13">
    <source>
        <dbReference type="EMBL" id="AYM52674.1"/>
    </source>
</evidence>
<dbReference type="Pfam" id="PF00528">
    <property type="entry name" value="BPD_transp_1"/>
    <property type="match status" value="1"/>
</dbReference>
<keyword evidence="8 10" id="KW-1133">Transmembrane helix</keyword>
<dbReference type="GO" id="GO:0015098">
    <property type="term" value="F:molybdate ion transmembrane transporter activity"/>
    <property type="evidence" value="ECO:0007669"/>
    <property type="project" value="UniProtKB-UniRule"/>
</dbReference>
<name>A0A3Q8I539_9BACT</name>
<keyword evidence="5 11" id="KW-1003">Cell membrane</keyword>
<evidence type="ECO:0000256" key="7">
    <source>
        <dbReference type="ARBA" id="ARBA00022692"/>
    </source>
</evidence>
<dbReference type="InterPro" id="IPR011867">
    <property type="entry name" value="ModB_ABC"/>
</dbReference>
<dbReference type="NCBIfam" id="TIGR02141">
    <property type="entry name" value="modB_ABC"/>
    <property type="match status" value="1"/>
</dbReference>
<evidence type="ECO:0000259" key="12">
    <source>
        <dbReference type="PROSITE" id="PS50928"/>
    </source>
</evidence>
<feature type="domain" description="ABC transmembrane type-1" evidence="12">
    <location>
        <begin position="9"/>
        <end position="216"/>
    </location>
</feature>
<protein>
    <recommendedName>
        <fullName evidence="11">Molybdenum transport system permease</fullName>
    </recommendedName>
</protein>
<accession>A0A3Q8I539</accession>
<keyword evidence="7 10" id="KW-0812">Transmembrane</keyword>
<evidence type="ECO:0000256" key="3">
    <source>
        <dbReference type="ARBA" id="ARBA00007069"/>
    </source>
</evidence>
<keyword evidence="9 10" id="KW-0472">Membrane</keyword>
<dbReference type="CDD" id="cd06261">
    <property type="entry name" value="TM_PBP2"/>
    <property type="match status" value="1"/>
</dbReference>
<dbReference type="InterPro" id="IPR035906">
    <property type="entry name" value="MetI-like_sf"/>
</dbReference>
<organism evidence="13">
    <name type="scientific">Aggregicoccus edonensis</name>
    <dbReference type="NCBI Taxonomy" id="1450165"/>
    <lineage>
        <taxon>Bacteria</taxon>
        <taxon>Pseudomonadati</taxon>
        <taxon>Myxococcota</taxon>
        <taxon>Myxococcia</taxon>
        <taxon>Myxococcales</taxon>
        <taxon>Cystobacterineae</taxon>
        <taxon>Myxococcaceae</taxon>
        <taxon>Aggregicoccus</taxon>
    </lineage>
</organism>
<dbReference type="InterPro" id="IPR000515">
    <property type="entry name" value="MetI-like"/>
</dbReference>
<feature type="transmembrane region" description="Helical" evidence="10">
    <location>
        <begin position="47"/>
        <end position="68"/>
    </location>
</feature>
<evidence type="ECO:0000256" key="2">
    <source>
        <dbReference type="ARBA" id="ARBA00004651"/>
    </source>
</evidence>
<evidence type="ECO:0000256" key="5">
    <source>
        <dbReference type="ARBA" id="ARBA00022475"/>
    </source>
</evidence>
<proteinExistence type="inferred from homology"/>
<comment type="caution">
    <text evidence="11">Lacks conserved residue(s) required for the propagation of feature annotation.</text>
</comment>
<reference evidence="13" key="1">
    <citation type="journal article" date="2018" name="J. Ind. Microbiol. Biotechnol.">
        <title>Genome mining reveals uncommon alkylpyrones as type III PKS products from myxobacteria.</title>
        <authorList>
            <person name="Hug J.J."/>
            <person name="Panter F."/>
            <person name="Krug D."/>
            <person name="Muller R."/>
        </authorList>
    </citation>
    <scope>NUCLEOTIDE SEQUENCE</scope>
    <source>
        <strain evidence="13">MCy10622</strain>
    </source>
</reference>
<dbReference type="PANTHER" id="PTHR30183">
    <property type="entry name" value="MOLYBDENUM TRANSPORT SYSTEM PERMEASE PROTEIN MODB"/>
    <property type="match status" value="1"/>
</dbReference>
<dbReference type="GO" id="GO:0005886">
    <property type="term" value="C:plasma membrane"/>
    <property type="evidence" value="ECO:0007669"/>
    <property type="project" value="UniProtKB-SubCell"/>
</dbReference>
<evidence type="ECO:0000256" key="6">
    <source>
        <dbReference type="ARBA" id="ARBA00022505"/>
    </source>
</evidence>
<evidence type="ECO:0000256" key="11">
    <source>
        <dbReference type="RuleBase" id="RU365097"/>
    </source>
</evidence>
<evidence type="ECO:0000256" key="4">
    <source>
        <dbReference type="ARBA" id="ARBA00022448"/>
    </source>
</evidence>
<dbReference type="SUPFAM" id="SSF161098">
    <property type="entry name" value="MetI-like"/>
    <property type="match status" value="1"/>
</dbReference>